<dbReference type="PANTHER" id="PTHR46212:SF9">
    <property type="entry name" value="PROGRAMMED CELL DEATH PROTEIN 6"/>
    <property type="match status" value="1"/>
</dbReference>
<dbReference type="GO" id="GO:0005737">
    <property type="term" value="C:cytoplasm"/>
    <property type="evidence" value="ECO:0007669"/>
    <property type="project" value="UniProtKB-SubCell"/>
</dbReference>
<evidence type="ECO:0000256" key="5">
    <source>
        <dbReference type="ARBA" id="ARBA00022837"/>
    </source>
</evidence>
<dbReference type="PROSITE" id="PS00018">
    <property type="entry name" value="EF_HAND_1"/>
    <property type="match status" value="2"/>
</dbReference>
<dbReference type="PROSITE" id="PS50222">
    <property type="entry name" value="EF_HAND_2"/>
    <property type="match status" value="3"/>
</dbReference>
<comment type="caution">
    <text evidence="7">The sequence shown here is derived from an EMBL/GenBank/DDBJ whole genome shotgun (WGS) entry which is preliminary data.</text>
</comment>
<dbReference type="PANTHER" id="PTHR46212">
    <property type="entry name" value="PEFLIN"/>
    <property type="match status" value="1"/>
</dbReference>
<keyword evidence="5" id="KW-0106">Calcium</keyword>
<dbReference type="AlphaFoldDB" id="A0AA88HYP2"/>
<evidence type="ECO:0000256" key="2">
    <source>
        <dbReference type="ARBA" id="ARBA00022490"/>
    </source>
</evidence>
<protein>
    <recommendedName>
        <fullName evidence="6">EF-hand domain-containing protein</fullName>
    </recommendedName>
</protein>
<keyword evidence="8" id="KW-1185">Reference proteome</keyword>
<dbReference type="Proteomes" id="UP001187531">
    <property type="component" value="Unassembled WGS sequence"/>
</dbReference>
<evidence type="ECO:0000259" key="6">
    <source>
        <dbReference type="PROSITE" id="PS50222"/>
    </source>
</evidence>
<dbReference type="Gene3D" id="1.10.238.10">
    <property type="entry name" value="EF-hand"/>
    <property type="match status" value="1"/>
</dbReference>
<organism evidence="7 8">
    <name type="scientific">Artemia franciscana</name>
    <name type="common">Brine shrimp</name>
    <name type="synonym">Artemia sanfranciscana</name>
    <dbReference type="NCBI Taxonomy" id="6661"/>
    <lineage>
        <taxon>Eukaryota</taxon>
        <taxon>Metazoa</taxon>
        <taxon>Ecdysozoa</taxon>
        <taxon>Arthropoda</taxon>
        <taxon>Crustacea</taxon>
        <taxon>Branchiopoda</taxon>
        <taxon>Anostraca</taxon>
        <taxon>Artemiidae</taxon>
        <taxon>Artemia</taxon>
    </lineage>
</organism>
<sequence>MYQRPDLYLKRIFDNVDRDRSGSIDAQELQAALSNGTFLPFNPETVISLIGMFDRNNSGTIGFNEFKDLWRYVTDWERVFRSFDRDNSGNIDFNELKQALASFGYRLSDFTISNILRRFDKHGDGTLYFDDFIQCLVVLHNITAEFSQIDTNRDGRIYIHYEQLLNMFVNTKV</sequence>
<evidence type="ECO:0000256" key="3">
    <source>
        <dbReference type="ARBA" id="ARBA00022723"/>
    </source>
</evidence>
<dbReference type="EMBL" id="JAVRJZ010000013">
    <property type="protein sequence ID" value="KAK2714691.1"/>
    <property type="molecule type" value="Genomic_DNA"/>
</dbReference>
<dbReference type="InterPro" id="IPR018247">
    <property type="entry name" value="EF_Hand_1_Ca_BS"/>
</dbReference>
<keyword evidence="3" id="KW-0479">Metal-binding</keyword>
<dbReference type="GO" id="GO:0048306">
    <property type="term" value="F:calcium-dependent protein binding"/>
    <property type="evidence" value="ECO:0007669"/>
    <property type="project" value="UniProtKB-ARBA"/>
</dbReference>
<feature type="domain" description="EF-hand" evidence="6">
    <location>
        <begin position="107"/>
        <end position="142"/>
    </location>
</feature>
<feature type="domain" description="EF-hand" evidence="6">
    <location>
        <begin position="4"/>
        <end position="39"/>
    </location>
</feature>
<accession>A0AA88HYP2</accession>
<dbReference type="InterPro" id="IPR011992">
    <property type="entry name" value="EF-hand-dom_pair"/>
</dbReference>
<dbReference type="FunFam" id="1.10.238.10:FF:000003">
    <property type="entry name" value="Calmodulin A"/>
    <property type="match status" value="1"/>
</dbReference>
<dbReference type="InterPro" id="IPR002048">
    <property type="entry name" value="EF_hand_dom"/>
</dbReference>
<comment type="subcellular location">
    <subcellularLocation>
        <location evidence="1">Cytoplasm</location>
    </subcellularLocation>
</comment>
<proteinExistence type="predicted"/>
<dbReference type="Pfam" id="PF13202">
    <property type="entry name" value="EF-hand_5"/>
    <property type="match status" value="1"/>
</dbReference>
<keyword evidence="4" id="KW-0677">Repeat</keyword>
<evidence type="ECO:0000256" key="4">
    <source>
        <dbReference type="ARBA" id="ARBA00022737"/>
    </source>
</evidence>
<name>A0AA88HYP2_ARTSF</name>
<evidence type="ECO:0000256" key="1">
    <source>
        <dbReference type="ARBA" id="ARBA00004496"/>
    </source>
</evidence>
<dbReference type="GO" id="GO:0005509">
    <property type="term" value="F:calcium ion binding"/>
    <property type="evidence" value="ECO:0007669"/>
    <property type="project" value="InterPro"/>
</dbReference>
<dbReference type="InterPro" id="IPR051426">
    <property type="entry name" value="Peflin/Sorcin_CaBP"/>
</dbReference>
<dbReference type="Pfam" id="PF13499">
    <property type="entry name" value="EF-hand_7"/>
    <property type="match status" value="2"/>
</dbReference>
<reference evidence="7" key="1">
    <citation type="submission" date="2023-07" db="EMBL/GenBank/DDBJ databases">
        <title>Chromosome-level genome assembly of Artemia franciscana.</title>
        <authorList>
            <person name="Jo E."/>
        </authorList>
    </citation>
    <scope>NUCLEOTIDE SEQUENCE</scope>
    <source>
        <tissue evidence="7">Whole body</tissue>
    </source>
</reference>
<evidence type="ECO:0000313" key="8">
    <source>
        <dbReference type="Proteomes" id="UP001187531"/>
    </source>
</evidence>
<feature type="domain" description="EF-hand" evidence="6">
    <location>
        <begin position="71"/>
        <end position="106"/>
    </location>
</feature>
<gene>
    <name evidence="7" type="ORF">QYM36_009050</name>
</gene>
<dbReference type="SMART" id="SM00054">
    <property type="entry name" value="EFh"/>
    <property type="match status" value="4"/>
</dbReference>
<dbReference type="SUPFAM" id="SSF47473">
    <property type="entry name" value="EF-hand"/>
    <property type="match status" value="1"/>
</dbReference>
<keyword evidence="2" id="KW-0963">Cytoplasm</keyword>
<evidence type="ECO:0000313" key="7">
    <source>
        <dbReference type="EMBL" id="KAK2714691.1"/>
    </source>
</evidence>